<gene>
    <name evidence="2" type="ORF">TNIN_251641</name>
</gene>
<sequence>MDDLTRKGGRTQQCWALMKLRVQWTVSTLLDGVFVVGGFSLFSLLGSALEKRKGLASREDRDDFSIIKNSAAWKSTFRCNSKGESEREEPGVAFAKVNFYLPFSRRNVFTETCSDGGVLIT</sequence>
<accession>A0A8X6YT66</accession>
<evidence type="ECO:0000313" key="2">
    <source>
        <dbReference type="EMBL" id="GFY76528.1"/>
    </source>
</evidence>
<keyword evidence="1" id="KW-0812">Transmembrane</keyword>
<keyword evidence="1" id="KW-0472">Membrane</keyword>
<protein>
    <submittedName>
        <fullName evidence="2">Uncharacterized protein</fullName>
    </submittedName>
</protein>
<keyword evidence="3" id="KW-1185">Reference proteome</keyword>
<comment type="caution">
    <text evidence="2">The sequence shown here is derived from an EMBL/GenBank/DDBJ whole genome shotgun (WGS) entry which is preliminary data.</text>
</comment>
<proteinExistence type="predicted"/>
<dbReference type="AlphaFoldDB" id="A0A8X6YT66"/>
<evidence type="ECO:0000313" key="3">
    <source>
        <dbReference type="Proteomes" id="UP000886998"/>
    </source>
</evidence>
<feature type="transmembrane region" description="Helical" evidence="1">
    <location>
        <begin position="28"/>
        <end position="49"/>
    </location>
</feature>
<name>A0A8X6YT66_9ARAC</name>
<dbReference type="EMBL" id="BMAV01022008">
    <property type="protein sequence ID" value="GFY76528.1"/>
    <property type="molecule type" value="Genomic_DNA"/>
</dbReference>
<evidence type="ECO:0000256" key="1">
    <source>
        <dbReference type="SAM" id="Phobius"/>
    </source>
</evidence>
<reference evidence="2" key="1">
    <citation type="submission" date="2020-08" db="EMBL/GenBank/DDBJ databases">
        <title>Multicomponent nature underlies the extraordinary mechanical properties of spider dragline silk.</title>
        <authorList>
            <person name="Kono N."/>
            <person name="Nakamura H."/>
            <person name="Mori M."/>
            <person name="Yoshida Y."/>
            <person name="Ohtoshi R."/>
            <person name="Malay A.D."/>
            <person name="Moran D.A.P."/>
            <person name="Tomita M."/>
            <person name="Numata K."/>
            <person name="Arakawa K."/>
        </authorList>
    </citation>
    <scope>NUCLEOTIDE SEQUENCE</scope>
</reference>
<keyword evidence="1" id="KW-1133">Transmembrane helix</keyword>
<organism evidence="2 3">
    <name type="scientific">Trichonephila inaurata madagascariensis</name>
    <dbReference type="NCBI Taxonomy" id="2747483"/>
    <lineage>
        <taxon>Eukaryota</taxon>
        <taxon>Metazoa</taxon>
        <taxon>Ecdysozoa</taxon>
        <taxon>Arthropoda</taxon>
        <taxon>Chelicerata</taxon>
        <taxon>Arachnida</taxon>
        <taxon>Araneae</taxon>
        <taxon>Araneomorphae</taxon>
        <taxon>Entelegynae</taxon>
        <taxon>Araneoidea</taxon>
        <taxon>Nephilidae</taxon>
        <taxon>Trichonephila</taxon>
        <taxon>Trichonephila inaurata</taxon>
    </lineage>
</organism>
<dbReference type="OrthoDB" id="10609484at2759"/>
<dbReference type="Proteomes" id="UP000886998">
    <property type="component" value="Unassembled WGS sequence"/>
</dbReference>